<evidence type="ECO:0000256" key="3">
    <source>
        <dbReference type="PIRSR" id="PIRSR001238-2"/>
    </source>
</evidence>
<comment type="similarity">
    <text evidence="1">Belongs to the peptidase M38 family.</text>
</comment>
<feature type="binding site" evidence="4">
    <location>
        <position position="289"/>
    </location>
    <ligand>
        <name>Zn(2+)</name>
        <dbReference type="ChEBI" id="CHEBI:29105"/>
        <label>1</label>
        <note>catalytic</note>
    </ligand>
</feature>
<feature type="binding site" evidence="3">
    <location>
        <position position="135"/>
    </location>
    <ligand>
        <name>substrate</name>
    </ligand>
</feature>
<dbReference type="InterPro" id="IPR050378">
    <property type="entry name" value="Metallo-dep_Hydrolases_sf"/>
</dbReference>
<feature type="active site" description="Proton acceptor" evidence="2">
    <location>
        <position position="289"/>
    </location>
</feature>
<comment type="cofactor">
    <cofactor evidence="1 4">
        <name>Zn(2+)</name>
        <dbReference type="ChEBI" id="CHEBI:29105"/>
    </cofactor>
    <text evidence="1 4">Binds 2 Zn(2+) ions per subunit.</text>
</comment>
<comment type="function">
    <text evidence="1">Catalyzes the hydrolytic cleavage of a subset of L-isoaspartyl (L-beta-aspartyl) dipeptides. Used to degrade proteins damaged by L-isoaspartyl residues formation.</text>
</comment>
<feature type="binding site" evidence="4">
    <location>
        <position position="66"/>
    </location>
    <ligand>
        <name>Zn(2+)</name>
        <dbReference type="ChEBI" id="CHEBI:29105"/>
        <label>1</label>
        <note>catalytic</note>
    </ligand>
</feature>
<dbReference type="EC" id="3.4.19.-" evidence="1"/>
<dbReference type="GO" id="GO:0046872">
    <property type="term" value="F:metal ion binding"/>
    <property type="evidence" value="ECO:0007669"/>
    <property type="project" value="UniProtKB-KW"/>
</dbReference>
<organism evidence="6 7">
    <name type="scientific">Halonatronomonas betaini</name>
    <dbReference type="NCBI Taxonomy" id="2778430"/>
    <lineage>
        <taxon>Bacteria</taxon>
        <taxon>Bacillati</taxon>
        <taxon>Bacillota</taxon>
        <taxon>Clostridia</taxon>
        <taxon>Halanaerobiales</taxon>
        <taxon>Halarsenatibacteraceae</taxon>
        <taxon>Halonatronomonas</taxon>
    </lineage>
</organism>
<dbReference type="PIRSF" id="PIRSF001238">
    <property type="entry name" value="IadA"/>
    <property type="match status" value="1"/>
</dbReference>
<dbReference type="Gene3D" id="3.20.20.140">
    <property type="entry name" value="Metal-dependent hydrolases"/>
    <property type="match status" value="1"/>
</dbReference>
<evidence type="ECO:0000256" key="1">
    <source>
        <dbReference type="PIRNR" id="PIRNR001238"/>
    </source>
</evidence>
<feature type="binding site" evidence="3">
    <location>
        <position position="104"/>
    </location>
    <ligand>
        <name>substrate</name>
    </ligand>
</feature>
<reference evidence="6" key="1">
    <citation type="submission" date="2020-11" db="EMBL/GenBank/DDBJ databases">
        <title>Halonatronomonas betainensis gen. nov., sp. nov. a novel haloalkaliphilic representative of the family Halanaerobiacae capable of betaine degradation.</title>
        <authorList>
            <person name="Boltyanskaya Y."/>
            <person name="Kevbrin V."/>
            <person name="Detkova E."/>
            <person name="Grouzdev D.S."/>
            <person name="Koziaeva V."/>
            <person name="Zhilina T."/>
        </authorList>
    </citation>
    <scope>NUCLEOTIDE SEQUENCE</scope>
    <source>
        <strain evidence="6">Z-7014</strain>
    </source>
</reference>
<dbReference type="EMBL" id="JADPIE010000004">
    <property type="protein sequence ID" value="MBF8437049.1"/>
    <property type="molecule type" value="Genomic_DNA"/>
</dbReference>
<feature type="binding site" evidence="3">
    <location>
        <position position="232"/>
    </location>
    <ligand>
        <name>substrate</name>
    </ligand>
</feature>
<dbReference type="Gene3D" id="2.30.40.10">
    <property type="entry name" value="Urease, subunit C, domain 1"/>
    <property type="match status" value="1"/>
</dbReference>
<feature type="binding site" evidence="4">
    <location>
        <position position="229"/>
    </location>
    <ligand>
        <name>Zn(2+)</name>
        <dbReference type="ChEBI" id="CHEBI:29105"/>
        <label>2</label>
        <note>catalytic</note>
    </ligand>
</feature>
<keyword evidence="1 4" id="KW-0479">Metal-binding</keyword>
<feature type="binding site" evidence="3">
    <location>
        <position position="293"/>
    </location>
    <ligand>
        <name>substrate</name>
    </ligand>
</feature>
<dbReference type="GO" id="GO:0005737">
    <property type="term" value="C:cytoplasm"/>
    <property type="evidence" value="ECO:0007669"/>
    <property type="project" value="UniProtKB-SubCell"/>
</dbReference>
<accession>A0A931AUS0</accession>
<keyword evidence="7" id="KW-1185">Reference proteome</keyword>
<comment type="PTM">
    <text evidence="1">Carboxylation allows a single lysine to coordinate two zinc ions.</text>
</comment>
<feature type="domain" description="Amidohydrolase-related" evidence="5">
    <location>
        <begin position="57"/>
        <end position="379"/>
    </location>
</feature>
<dbReference type="NCBIfam" id="TIGR01975">
    <property type="entry name" value="isoAsp_dipep"/>
    <property type="match status" value="1"/>
</dbReference>
<evidence type="ECO:0000259" key="5">
    <source>
        <dbReference type="Pfam" id="PF01979"/>
    </source>
</evidence>
<keyword evidence="1" id="KW-0645">Protease</keyword>
<dbReference type="GO" id="GO:0008237">
    <property type="term" value="F:metallopeptidase activity"/>
    <property type="evidence" value="ECO:0007669"/>
    <property type="project" value="UniProtKB-KW"/>
</dbReference>
<keyword evidence="1 6" id="KW-0378">Hydrolase</keyword>
<feature type="binding site" evidence="3">
    <location>
        <position position="168"/>
    </location>
    <ligand>
        <name>substrate</name>
    </ligand>
</feature>
<dbReference type="SUPFAM" id="SSF51556">
    <property type="entry name" value="Metallo-dependent hydrolases"/>
    <property type="match status" value="1"/>
</dbReference>
<feature type="binding site" evidence="4">
    <location>
        <position position="200"/>
    </location>
    <ligand>
        <name>Zn(2+)</name>
        <dbReference type="ChEBI" id="CHEBI:29105"/>
        <label>2</label>
        <note>catalytic</note>
    </ligand>
</feature>
<evidence type="ECO:0000313" key="7">
    <source>
        <dbReference type="Proteomes" id="UP000621436"/>
    </source>
</evidence>
<dbReference type="RefSeq" id="WP_270453981.1">
    <property type="nucleotide sequence ID" value="NZ_JADPIE010000004.1"/>
</dbReference>
<dbReference type="PANTHER" id="PTHR11647">
    <property type="entry name" value="HYDRANTOINASE/DIHYDROPYRIMIDINASE FAMILY MEMBER"/>
    <property type="match status" value="1"/>
</dbReference>
<gene>
    <name evidence="6" type="ORF">I0Q91_08170</name>
</gene>
<dbReference type="AlphaFoldDB" id="A0A931AUS0"/>
<dbReference type="InterPro" id="IPR006680">
    <property type="entry name" value="Amidohydro-rel"/>
</dbReference>
<dbReference type="Proteomes" id="UP000621436">
    <property type="component" value="Unassembled WGS sequence"/>
</dbReference>
<evidence type="ECO:0000313" key="6">
    <source>
        <dbReference type="EMBL" id="MBF8437049.1"/>
    </source>
</evidence>
<evidence type="ECO:0000256" key="4">
    <source>
        <dbReference type="PIRSR" id="PIRSR001238-3"/>
    </source>
</evidence>
<dbReference type="InterPro" id="IPR010229">
    <property type="entry name" value="Pept_M38_dipep"/>
</dbReference>
<dbReference type="InterPro" id="IPR032466">
    <property type="entry name" value="Metal_Hydrolase"/>
</dbReference>
<sequence>MGFSSDSVYLKNCKILDGQKEEIAEIIIAGGEIIAIDKEFNSIAIPGLKEVDLGGDYILPGFIDNHVHLTGGGGESGFASRTPPIKLSQITSGGVTTVVGCLGTDGTTRNMADLLAKARGLAEEGISTYIYTGSYQFPVKTLTGSIDKDIIYIDKVIGLGEIAIADHRSAHPGLGEFLRAVSLARTGGMLSGKSGVVNIHLGSGESGFDFIEEAINRSEIPRSQFLPTHVNRNEDILKKGLKYAKNGGRIDFTTSNGGVEPKAGLKSNDLLMAAREAGVDFDLISFSSDGQGSLPDFNEKGELVGLKVGKVTSLYDEVKKILYSEDFELGEIIPLITSNPAKAIGLDNKGKIGVGFDADLVIVDKDDYSIDKVFASGKLMVDGGNPLITGTFEETKEEGGNSE</sequence>
<keyword evidence="1" id="KW-0482">Metalloprotease</keyword>
<evidence type="ECO:0000256" key="2">
    <source>
        <dbReference type="PIRSR" id="PIRSR001238-1"/>
    </source>
</evidence>
<dbReference type="GO" id="GO:0008798">
    <property type="term" value="F:beta-aspartyl-peptidase activity"/>
    <property type="evidence" value="ECO:0007669"/>
    <property type="project" value="InterPro"/>
</dbReference>
<dbReference type="GO" id="GO:0006508">
    <property type="term" value="P:proteolysis"/>
    <property type="evidence" value="ECO:0007669"/>
    <property type="project" value="UniProtKB-KW"/>
</dbReference>
<dbReference type="GO" id="GO:0016810">
    <property type="term" value="F:hydrolase activity, acting on carbon-nitrogen (but not peptide) bonds"/>
    <property type="evidence" value="ECO:0007669"/>
    <property type="project" value="InterPro"/>
</dbReference>
<protein>
    <recommendedName>
        <fullName evidence="1">Isoaspartyl dipeptidase</fullName>
        <ecNumber evidence="1">3.4.19.-</ecNumber>
    </recommendedName>
</protein>
<dbReference type="Pfam" id="PF01979">
    <property type="entry name" value="Amidohydro_1"/>
    <property type="match status" value="1"/>
</dbReference>
<feature type="binding site" evidence="4">
    <location>
        <position position="68"/>
    </location>
    <ligand>
        <name>Zn(2+)</name>
        <dbReference type="ChEBI" id="CHEBI:29105"/>
        <label>1</label>
        <note>catalytic</note>
    </ligand>
</feature>
<name>A0A931AUS0_9FIRM</name>
<keyword evidence="1 4" id="KW-0862">Zinc</keyword>
<proteinExistence type="inferred from homology"/>
<feature type="binding site" evidence="3">
    <location>
        <begin position="73"/>
        <end position="75"/>
    </location>
    <ligand>
        <name>substrate</name>
    </ligand>
</feature>
<dbReference type="PANTHER" id="PTHR11647:SF1">
    <property type="entry name" value="COLLAPSIN RESPONSE MEDIATOR PROTEIN"/>
    <property type="match status" value="1"/>
</dbReference>
<dbReference type="InterPro" id="IPR011059">
    <property type="entry name" value="Metal-dep_hydrolase_composite"/>
</dbReference>
<comment type="caution">
    <text evidence="6">The sequence shown here is derived from an EMBL/GenBank/DDBJ whole genome shotgun (WGS) entry which is preliminary data.</text>
</comment>
<comment type="subcellular location">
    <subcellularLocation>
        <location evidence="1">Cytoplasm</location>
    </subcellularLocation>
</comment>
<dbReference type="SUPFAM" id="SSF51338">
    <property type="entry name" value="Composite domain of metallo-dependent hydrolases"/>
    <property type="match status" value="1"/>
</dbReference>